<accession>X0PW44</accession>
<evidence type="ECO:0000313" key="2">
    <source>
        <dbReference type="Proteomes" id="UP000019491"/>
    </source>
</evidence>
<dbReference type="EMBL" id="BAWF01000041">
    <property type="protein sequence ID" value="GAF47539.1"/>
    <property type="molecule type" value="Genomic_DNA"/>
</dbReference>
<dbReference type="Proteomes" id="UP000019491">
    <property type="component" value="Unassembled WGS sequence"/>
</dbReference>
<proteinExistence type="predicted"/>
<reference evidence="1 2" key="1">
    <citation type="submission" date="2014-02" db="EMBL/GenBank/DDBJ databases">
        <title>Whole genome shotgun sequence of Rhodococcus wratislaviensis NBRC 100605.</title>
        <authorList>
            <person name="Hosoyama A."/>
            <person name="Tsuchikane K."/>
            <person name="Yoshida I."/>
            <person name="Ohji S."/>
            <person name="Ichikawa N."/>
            <person name="Yamazoe A."/>
            <person name="Fujita N."/>
        </authorList>
    </citation>
    <scope>NUCLEOTIDE SEQUENCE [LARGE SCALE GENOMIC DNA]</scope>
    <source>
        <strain evidence="1 2">NBRC 100605</strain>
    </source>
</reference>
<dbReference type="AlphaFoldDB" id="X0PW44"/>
<keyword evidence="2" id="KW-1185">Reference proteome</keyword>
<comment type="caution">
    <text evidence="1">The sequence shown here is derived from an EMBL/GenBank/DDBJ whole genome shotgun (WGS) entry which is preliminary data.</text>
</comment>
<gene>
    <name evidence="1" type="ORF">RW1_041_00870</name>
</gene>
<evidence type="ECO:0000313" key="1">
    <source>
        <dbReference type="EMBL" id="GAF47539.1"/>
    </source>
</evidence>
<name>X0PW44_RHOWR</name>
<protein>
    <submittedName>
        <fullName evidence="1">Uncharacterized protein</fullName>
    </submittedName>
</protein>
<sequence length="102" mass="11513">MVVYMVVAELEALHERVSGRFARSDPRTRVREYVAGLVAGLERKNGWTLAERAGEVSPDGMQRLLRRVDWDVDGVRDDVRDTAGVLIVDLCRVGNYAEARVR</sequence>
<organism evidence="1 2">
    <name type="scientific">Rhodococcus wratislaviensis NBRC 100605</name>
    <dbReference type="NCBI Taxonomy" id="1219028"/>
    <lineage>
        <taxon>Bacteria</taxon>
        <taxon>Bacillati</taxon>
        <taxon>Actinomycetota</taxon>
        <taxon>Actinomycetes</taxon>
        <taxon>Mycobacteriales</taxon>
        <taxon>Nocardiaceae</taxon>
        <taxon>Rhodococcus</taxon>
    </lineage>
</organism>